<dbReference type="Gene3D" id="2.60.40.1260">
    <property type="entry name" value="Lamin Tail domain"/>
    <property type="match status" value="2"/>
</dbReference>
<dbReference type="InterPro" id="IPR014755">
    <property type="entry name" value="Cu-Rt/internalin_Ig-like"/>
</dbReference>
<dbReference type="Gene3D" id="2.60.40.1220">
    <property type="match status" value="1"/>
</dbReference>
<dbReference type="SUPFAM" id="SSF74853">
    <property type="entry name" value="Lamin A/C globular tail domain"/>
    <property type="match status" value="2"/>
</dbReference>
<keyword evidence="1" id="KW-0732">Signal</keyword>
<gene>
    <name evidence="3" type="ORF">ACFQ21_23410</name>
</gene>
<sequence length="751" mass="82447">MFAQVIDSFDDSDFLSNPTWSGNATKFSVTNNQLKLQAPAVTDAAYLSLPSRAINDASWEFYTHLAFNTSSTNYVRVYLASSQPDLSDTLSGYFVMLGNTADEISLYKQSGSTRTKIIDGTDGKLNLASAEAKVKVTRDASGNWQLYSDVGLTGSYTLEGSATDAQYFSSAYFGVYCNYTATRSDKFYFDDFVVSGKPNIPPAPPTHKDIIFTEIFADPSPRVELPEVEYLEIYNRGAEAFNLAGWKLTDGTSVATLPLYTLAPNSYVLLVAASSVAGYNTTENILGLTSFPSLNNTGDKIVLKYKDGITIDSVNYSDTWYKSDDKKEGGWSLELIDPANICGEENNWAASEDETGGTPGKQNSVFANKPDLTGPKLVATVPVNTAQILLQFDEKLSGVLPDQSSFDFRPAVNIQSIAFADGSLRGIMLSVSDSILSNTLYTVTVKDIYDCNANTIQNNFTSGEFALPEDAESLDIKINEILFNPRPTGTDFIEIVNTSDKFLNLKDWSLSTFEDNQAGQPYPIAATDFLLKPGAYLVLTEDADILKGEYPQTRIENVLEVKDIPALSDDDGSVAILTDAKQVVDHFSYSKEYHSAFIKDVEGVSLERISFTEPTNDRNNWKSASTTSGYATPGFINSNSHTESIVSSEDVVVSPEIFTPGTGQPDFTEIQYKFNQGGYVANVKVFDANGRMIKELANNALLGAEGFIRWDGDREDGSRARIGYYMVWFEVFDTAGTVKTFRKRLAVASRF</sequence>
<protein>
    <submittedName>
        <fullName evidence="3">Lamin tail domain-containing protein</fullName>
    </submittedName>
</protein>
<evidence type="ECO:0000313" key="3">
    <source>
        <dbReference type="EMBL" id="MFD1002293.1"/>
    </source>
</evidence>
<name>A0ABW3K886_9BACT</name>
<evidence type="ECO:0000259" key="2">
    <source>
        <dbReference type="PROSITE" id="PS51841"/>
    </source>
</evidence>
<dbReference type="Pfam" id="PF00932">
    <property type="entry name" value="LTD"/>
    <property type="match status" value="2"/>
</dbReference>
<dbReference type="EMBL" id="JBHTKA010000008">
    <property type="protein sequence ID" value="MFD1002293.1"/>
    <property type="molecule type" value="Genomic_DNA"/>
</dbReference>
<dbReference type="InterPro" id="IPR036415">
    <property type="entry name" value="Lamin_tail_dom_sf"/>
</dbReference>
<comment type="caution">
    <text evidence="3">The sequence shown here is derived from an EMBL/GenBank/DDBJ whole genome shotgun (WGS) entry which is preliminary data.</text>
</comment>
<feature type="domain" description="LTD" evidence="2">
    <location>
        <begin position="461"/>
        <end position="591"/>
    </location>
</feature>
<dbReference type="Gene3D" id="2.60.40.4070">
    <property type="match status" value="1"/>
</dbReference>
<reference evidence="4" key="1">
    <citation type="journal article" date="2019" name="Int. J. Syst. Evol. Microbiol.">
        <title>The Global Catalogue of Microorganisms (GCM) 10K type strain sequencing project: providing services to taxonomists for standard genome sequencing and annotation.</title>
        <authorList>
            <consortium name="The Broad Institute Genomics Platform"/>
            <consortium name="The Broad Institute Genome Sequencing Center for Infectious Disease"/>
            <person name="Wu L."/>
            <person name="Ma J."/>
        </authorList>
    </citation>
    <scope>NUCLEOTIDE SEQUENCE [LARGE SCALE GENOMIC DNA]</scope>
    <source>
        <strain evidence="4">CCUG 58938</strain>
    </source>
</reference>
<dbReference type="PROSITE" id="PS51841">
    <property type="entry name" value="LTD"/>
    <property type="match status" value="2"/>
</dbReference>
<feature type="domain" description="LTD" evidence="2">
    <location>
        <begin position="196"/>
        <end position="318"/>
    </location>
</feature>
<dbReference type="Proteomes" id="UP001597112">
    <property type="component" value="Unassembled WGS sequence"/>
</dbReference>
<dbReference type="InterPro" id="IPR001322">
    <property type="entry name" value="Lamin_tail_dom"/>
</dbReference>
<evidence type="ECO:0000256" key="1">
    <source>
        <dbReference type="ARBA" id="ARBA00022729"/>
    </source>
</evidence>
<keyword evidence="4" id="KW-1185">Reference proteome</keyword>
<evidence type="ECO:0000313" key="4">
    <source>
        <dbReference type="Proteomes" id="UP001597112"/>
    </source>
</evidence>
<accession>A0ABW3K886</accession>
<organism evidence="3 4">
    <name type="scientific">Ohtaekwangia kribbensis</name>
    <dbReference type="NCBI Taxonomy" id="688913"/>
    <lineage>
        <taxon>Bacteria</taxon>
        <taxon>Pseudomonadati</taxon>
        <taxon>Bacteroidota</taxon>
        <taxon>Cytophagia</taxon>
        <taxon>Cytophagales</taxon>
        <taxon>Fulvivirgaceae</taxon>
        <taxon>Ohtaekwangia</taxon>
    </lineage>
</organism>
<dbReference type="RefSeq" id="WP_377583255.1">
    <property type="nucleotide sequence ID" value="NZ_JBHTKA010000008.1"/>
</dbReference>
<proteinExistence type="predicted"/>